<organism evidence="1 2">
    <name type="scientific">Mucilaginibacter segetis</name>
    <dbReference type="NCBI Taxonomy" id="2793071"/>
    <lineage>
        <taxon>Bacteria</taxon>
        <taxon>Pseudomonadati</taxon>
        <taxon>Bacteroidota</taxon>
        <taxon>Sphingobacteriia</taxon>
        <taxon>Sphingobacteriales</taxon>
        <taxon>Sphingobacteriaceae</taxon>
        <taxon>Mucilaginibacter</taxon>
    </lineage>
</organism>
<sequence length="127" mass="15104">MKKSLINYVFPFFLLLAISGCRNQEKFTTEGWNDGDGISWPKRYTMVEDLLQNHKLKGMSYKQVINLLDYPQRNSHTDRSFSYEITRKMDLADTLYFKSLIFYLNKDSVVTGVKVYEFKHEKKIKKK</sequence>
<comment type="caution">
    <text evidence="1">The sequence shown here is derived from an EMBL/GenBank/DDBJ whole genome shotgun (WGS) entry which is preliminary data.</text>
</comment>
<reference evidence="1" key="1">
    <citation type="submission" date="2020-12" db="EMBL/GenBank/DDBJ databases">
        <title>Bacterial novel species Mucilaginibacter sp. SD-g isolated from soil.</title>
        <authorList>
            <person name="Jung H.-Y."/>
        </authorList>
    </citation>
    <scope>NUCLEOTIDE SEQUENCE</scope>
    <source>
        <strain evidence="1">SD-g</strain>
    </source>
</reference>
<name>A0A934UMW1_9SPHI</name>
<gene>
    <name evidence="1" type="ORF">I5M19_12440</name>
</gene>
<dbReference type="PROSITE" id="PS51257">
    <property type="entry name" value="PROKAR_LIPOPROTEIN"/>
    <property type="match status" value="1"/>
</dbReference>
<protein>
    <submittedName>
        <fullName evidence="1">Uncharacterized protein</fullName>
    </submittedName>
</protein>
<evidence type="ECO:0000313" key="1">
    <source>
        <dbReference type="EMBL" id="MBK0380123.1"/>
    </source>
</evidence>
<accession>A0A934UMW1</accession>
<dbReference type="RefSeq" id="WP_200066653.1">
    <property type="nucleotide sequence ID" value="NZ_JAEHFW010000002.1"/>
</dbReference>
<dbReference type="Proteomes" id="UP000613193">
    <property type="component" value="Unassembled WGS sequence"/>
</dbReference>
<dbReference type="EMBL" id="JAEHFW010000002">
    <property type="protein sequence ID" value="MBK0380123.1"/>
    <property type="molecule type" value="Genomic_DNA"/>
</dbReference>
<evidence type="ECO:0000313" key="2">
    <source>
        <dbReference type="Proteomes" id="UP000613193"/>
    </source>
</evidence>
<proteinExistence type="predicted"/>
<dbReference type="AlphaFoldDB" id="A0A934UMW1"/>
<keyword evidence="2" id="KW-1185">Reference proteome</keyword>